<dbReference type="Proteomes" id="UP001482186">
    <property type="component" value="Unassembled WGS sequence"/>
</dbReference>
<gene>
    <name evidence="1" type="ORF">AAAT04_12090</name>
</gene>
<evidence type="ECO:0000313" key="1">
    <source>
        <dbReference type="EMBL" id="MEQ2454776.1"/>
    </source>
</evidence>
<comment type="caution">
    <text evidence="1">The sequence shown here is derived from an EMBL/GenBank/DDBJ whole genome shotgun (WGS) entry which is preliminary data.</text>
</comment>
<dbReference type="EMBL" id="JBBNFM010000012">
    <property type="protein sequence ID" value="MEQ2454776.1"/>
    <property type="molecule type" value="Genomic_DNA"/>
</dbReference>
<accession>A0ABV1EMF3</accession>
<keyword evidence="2" id="KW-1185">Reference proteome</keyword>
<name>A0ABV1EMF3_9FIRM</name>
<dbReference type="RefSeq" id="WP_117808383.1">
    <property type="nucleotide sequence ID" value="NZ_JBBNFM010000012.1"/>
</dbReference>
<organism evidence="1 2">
    <name type="scientific">Coprococcus ammoniilyticus</name>
    <dbReference type="NCBI Taxonomy" id="2981785"/>
    <lineage>
        <taxon>Bacteria</taxon>
        <taxon>Bacillati</taxon>
        <taxon>Bacillota</taxon>
        <taxon>Clostridia</taxon>
        <taxon>Lachnospirales</taxon>
        <taxon>Lachnospiraceae</taxon>
        <taxon>Coprococcus</taxon>
    </lineage>
</organism>
<proteinExistence type="predicted"/>
<evidence type="ECO:0000313" key="2">
    <source>
        <dbReference type="Proteomes" id="UP001482186"/>
    </source>
</evidence>
<protein>
    <recommendedName>
        <fullName evidence="3">DUF4304 domain-containing protein</fullName>
    </recommendedName>
</protein>
<evidence type="ECO:0008006" key="3">
    <source>
        <dbReference type="Google" id="ProtNLM"/>
    </source>
</evidence>
<reference evidence="1 2" key="1">
    <citation type="submission" date="2024-04" db="EMBL/GenBank/DDBJ databases">
        <title>Human intestinal bacterial collection.</title>
        <authorList>
            <person name="Pauvert C."/>
            <person name="Hitch T.C.A."/>
            <person name="Clavel T."/>
        </authorList>
    </citation>
    <scope>NUCLEOTIDE SEQUENCE [LARGE SCALE GENOMIC DNA]</scope>
    <source>
        <strain evidence="1 2">CLA-AA-H141</strain>
    </source>
</reference>
<sequence>MKTIKEIIELVNSYGLPIQIMDNESLSIPFVAEVKGKLYLTFFVYYLQGAYGNTKRKVMVRCVYYINPKNLDDILERKVLNNCEDEPDINLFNRHNIPKDVINNTNKYDFLVDLTDEILTNPENIKEKIILYADYFCACVNNQLKAVYWQYGRTYFEWLNSLL</sequence>